<proteinExistence type="predicted"/>
<dbReference type="EMBL" id="KN824308">
    <property type="protein sequence ID" value="KIM26165.1"/>
    <property type="molecule type" value="Genomic_DNA"/>
</dbReference>
<organism evidence="6 7">
    <name type="scientific">Serendipita vermifera MAFF 305830</name>
    <dbReference type="NCBI Taxonomy" id="933852"/>
    <lineage>
        <taxon>Eukaryota</taxon>
        <taxon>Fungi</taxon>
        <taxon>Dikarya</taxon>
        <taxon>Basidiomycota</taxon>
        <taxon>Agaricomycotina</taxon>
        <taxon>Agaricomycetes</taxon>
        <taxon>Sebacinales</taxon>
        <taxon>Serendipitaceae</taxon>
        <taxon>Serendipita</taxon>
    </lineage>
</organism>
<dbReference type="Gene3D" id="3.40.1090.10">
    <property type="entry name" value="Cytosolic phospholipase A2 catalytic domain"/>
    <property type="match status" value="1"/>
</dbReference>
<dbReference type="GO" id="GO:0016042">
    <property type="term" value="P:lipid catabolic process"/>
    <property type="evidence" value="ECO:0007669"/>
    <property type="project" value="UniProtKB-KW"/>
</dbReference>
<evidence type="ECO:0000259" key="5">
    <source>
        <dbReference type="PROSITE" id="PS51635"/>
    </source>
</evidence>
<sequence length="452" mass="50341">MEPQNEAEKGICIASFDGGGPGSMSQLVMMQEILRRSFEDPTDESDEPCPADYWDMMGGVGFGGLSALMLGCLRLSAEQAMEELATIGTTIFARREDEIVTPDSNTNMLKEAIEDLLRRHKYPIGLKLNDKNFRHGRCKVVVFAATTATMDHCYQFRAYLHRGRSIDCTFVEAACATLAIPEFFTPISIGPPLRKQRFIGIPLGFNNPTKQVLEEARLQFGDEKQVSLILSLGSGRPNAFSFDSLDLYPDNHGNLLTRLMLGCERIARELSFQMSELSAYLRLNVDKGVENMKLTDWDRLGDIEGHTDVYLQAPGIGEAVENASHALRGCLGSVSLGDLNQIRPVTLSGYVFTETSLSSRWPIFRRRRIKQPHNQMALSPLGVKQMQDIIREGVESITLIDAIGNHIRIPMEWCRTYAVRIVTSYCVVVLIGCVEDACGYPSCLLQASESPW</sequence>
<dbReference type="PANTHER" id="PTHR24185">
    <property type="entry name" value="CALCIUM-INDEPENDENT PHOSPHOLIPASE A2-GAMMA"/>
    <property type="match status" value="1"/>
</dbReference>
<evidence type="ECO:0000256" key="4">
    <source>
        <dbReference type="PROSITE-ProRule" id="PRU01161"/>
    </source>
</evidence>
<reference evidence="6 7" key="1">
    <citation type="submission" date="2014-04" db="EMBL/GenBank/DDBJ databases">
        <authorList>
            <consortium name="DOE Joint Genome Institute"/>
            <person name="Kuo A."/>
            <person name="Zuccaro A."/>
            <person name="Kohler A."/>
            <person name="Nagy L.G."/>
            <person name="Floudas D."/>
            <person name="Copeland A."/>
            <person name="Barry K.W."/>
            <person name="Cichocki N."/>
            <person name="Veneault-Fourrey C."/>
            <person name="LaButti K."/>
            <person name="Lindquist E.A."/>
            <person name="Lipzen A."/>
            <person name="Lundell T."/>
            <person name="Morin E."/>
            <person name="Murat C."/>
            <person name="Sun H."/>
            <person name="Tunlid A."/>
            <person name="Henrissat B."/>
            <person name="Grigoriev I.V."/>
            <person name="Hibbett D.S."/>
            <person name="Martin F."/>
            <person name="Nordberg H.P."/>
            <person name="Cantor M.N."/>
            <person name="Hua S.X."/>
        </authorList>
    </citation>
    <scope>NUCLEOTIDE SEQUENCE [LARGE SCALE GENOMIC DNA]</scope>
    <source>
        <strain evidence="6 7">MAFF 305830</strain>
    </source>
</reference>
<dbReference type="PANTHER" id="PTHR24185:SF1">
    <property type="entry name" value="CALCIUM-INDEPENDENT PHOSPHOLIPASE A2-GAMMA"/>
    <property type="match status" value="1"/>
</dbReference>
<evidence type="ECO:0000256" key="3">
    <source>
        <dbReference type="ARBA" id="ARBA00023098"/>
    </source>
</evidence>
<dbReference type="SUPFAM" id="SSF52151">
    <property type="entry name" value="FabD/lysophospholipase-like"/>
    <property type="match status" value="1"/>
</dbReference>
<evidence type="ECO:0000256" key="1">
    <source>
        <dbReference type="ARBA" id="ARBA00022801"/>
    </source>
</evidence>
<gene>
    <name evidence="6" type="ORF">M408DRAFT_197093</name>
</gene>
<name>A0A0C3ANM1_SERVB</name>
<keyword evidence="1" id="KW-0378">Hydrolase</keyword>
<dbReference type="AlphaFoldDB" id="A0A0C3ANM1"/>
<protein>
    <recommendedName>
        <fullName evidence="5">PNPLA domain-containing protein</fullName>
    </recommendedName>
</protein>
<evidence type="ECO:0000313" key="7">
    <source>
        <dbReference type="Proteomes" id="UP000054097"/>
    </source>
</evidence>
<feature type="domain" description="PNPLA" evidence="5">
    <location>
        <begin position="14"/>
        <end position="213"/>
    </location>
</feature>
<keyword evidence="3" id="KW-0443">Lipid metabolism</keyword>
<keyword evidence="7" id="KW-1185">Reference proteome</keyword>
<dbReference type="PROSITE" id="PS51635">
    <property type="entry name" value="PNPLA"/>
    <property type="match status" value="1"/>
</dbReference>
<comment type="caution">
    <text evidence="4">Lacks conserved residue(s) required for the propagation of feature annotation.</text>
</comment>
<dbReference type="GO" id="GO:0019369">
    <property type="term" value="P:arachidonate metabolic process"/>
    <property type="evidence" value="ECO:0007669"/>
    <property type="project" value="TreeGrafter"/>
</dbReference>
<keyword evidence="2" id="KW-0442">Lipid degradation</keyword>
<dbReference type="GO" id="GO:0047499">
    <property type="term" value="F:calcium-independent phospholipase A2 activity"/>
    <property type="evidence" value="ECO:0007669"/>
    <property type="project" value="TreeGrafter"/>
</dbReference>
<evidence type="ECO:0000313" key="6">
    <source>
        <dbReference type="EMBL" id="KIM26165.1"/>
    </source>
</evidence>
<dbReference type="Proteomes" id="UP000054097">
    <property type="component" value="Unassembled WGS sequence"/>
</dbReference>
<accession>A0A0C3ANM1</accession>
<evidence type="ECO:0000256" key="2">
    <source>
        <dbReference type="ARBA" id="ARBA00022963"/>
    </source>
</evidence>
<dbReference type="InterPro" id="IPR016035">
    <property type="entry name" value="Acyl_Trfase/lysoPLipase"/>
</dbReference>
<reference evidence="7" key="2">
    <citation type="submission" date="2015-01" db="EMBL/GenBank/DDBJ databases">
        <title>Evolutionary Origins and Diversification of the Mycorrhizal Mutualists.</title>
        <authorList>
            <consortium name="DOE Joint Genome Institute"/>
            <consortium name="Mycorrhizal Genomics Consortium"/>
            <person name="Kohler A."/>
            <person name="Kuo A."/>
            <person name="Nagy L.G."/>
            <person name="Floudas D."/>
            <person name="Copeland A."/>
            <person name="Barry K.W."/>
            <person name="Cichocki N."/>
            <person name="Veneault-Fourrey C."/>
            <person name="LaButti K."/>
            <person name="Lindquist E.A."/>
            <person name="Lipzen A."/>
            <person name="Lundell T."/>
            <person name="Morin E."/>
            <person name="Murat C."/>
            <person name="Riley R."/>
            <person name="Ohm R."/>
            <person name="Sun H."/>
            <person name="Tunlid A."/>
            <person name="Henrissat B."/>
            <person name="Grigoriev I.V."/>
            <person name="Hibbett D.S."/>
            <person name="Martin F."/>
        </authorList>
    </citation>
    <scope>NUCLEOTIDE SEQUENCE [LARGE SCALE GENOMIC DNA]</scope>
    <source>
        <strain evidence="7">MAFF 305830</strain>
    </source>
</reference>
<dbReference type="OrthoDB" id="1658288at2759"/>
<dbReference type="GO" id="GO:0016020">
    <property type="term" value="C:membrane"/>
    <property type="evidence" value="ECO:0007669"/>
    <property type="project" value="TreeGrafter"/>
</dbReference>
<dbReference type="HOGENOM" id="CLU_000288_144_2_1"/>
<dbReference type="InterPro" id="IPR002641">
    <property type="entry name" value="PNPLA_dom"/>
</dbReference>
<dbReference type="STRING" id="933852.A0A0C3ANM1"/>
<dbReference type="GO" id="GO:0046486">
    <property type="term" value="P:glycerolipid metabolic process"/>
    <property type="evidence" value="ECO:0007669"/>
    <property type="project" value="UniProtKB-ARBA"/>
</dbReference>